<gene>
    <name evidence="2" type="ORF">C7I85_12820</name>
</gene>
<keyword evidence="1" id="KW-0472">Membrane</keyword>
<name>A0A2P7SEG6_9HYPH</name>
<protein>
    <submittedName>
        <fullName evidence="2">Uncharacterized protein</fullName>
    </submittedName>
</protein>
<accession>A0A2P7SEG6</accession>
<evidence type="ECO:0000256" key="1">
    <source>
        <dbReference type="SAM" id="Phobius"/>
    </source>
</evidence>
<sequence>MSRLTIYLSRLLGLFFLIFTVALYVQRPTAIEIVGQLMHDRLLMLLMGMIALACGLAIVLAHNIWSGGVLPVVVTIIGWLFVIRGVLLIALPPEVSAIFDLLHYTRYFDVYELVALVIGVLLTYGGFRVALPPSGAPQDKPNPVD</sequence>
<evidence type="ECO:0000313" key="2">
    <source>
        <dbReference type="EMBL" id="PSJ60906.1"/>
    </source>
</evidence>
<feature type="transmembrane region" description="Helical" evidence="1">
    <location>
        <begin position="42"/>
        <end position="61"/>
    </location>
</feature>
<keyword evidence="3" id="KW-1185">Reference proteome</keyword>
<keyword evidence="1" id="KW-1133">Transmembrane helix</keyword>
<keyword evidence="1" id="KW-0812">Transmembrane</keyword>
<dbReference type="OrthoDB" id="8446103at2"/>
<feature type="transmembrane region" description="Helical" evidence="1">
    <location>
        <begin position="7"/>
        <end position="26"/>
    </location>
</feature>
<reference evidence="2 3" key="1">
    <citation type="submission" date="2018-03" db="EMBL/GenBank/DDBJ databases">
        <title>The draft genome of Mesorhizobium soli JCM 19897.</title>
        <authorList>
            <person name="Li L."/>
            <person name="Liu L."/>
            <person name="Liang L."/>
            <person name="Wang T."/>
            <person name="Zhang X."/>
        </authorList>
    </citation>
    <scope>NUCLEOTIDE SEQUENCE [LARGE SCALE GENOMIC DNA]</scope>
    <source>
        <strain evidence="2 3">JCM 19897</strain>
    </source>
</reference>
<dbReference type="AlphaFoldDB" id="A0A2P7SEG6"/>
<feature type="transmembrane region" description="Helical" evidence="1">
    <location>
        <begin position="110"/>
        <end position="131"/>
    </location>
</feature>
<dbReference type="Proteomes" id="UP000240653">
    <property type="component" value="Unassembled WGS sequence"/>
</dbReference>
<proteinExistence type="predicted"/>
<dbReference type="RefSeq" id="WP_106724375.1">
    <property type="nucleotide sequence ID" value="NZ_PXYL01000005.1"/>
</dbReference>
<dbReference type="EMBL" id="PXYL01000005">
    <property type="protein sequence ID" value="PSJ60906.1"/>
    <property type="molecule type" value="Genomic_DNA"/>
</dbReference>
<comment type="caution">
    <text evidence="2">The sequence shown here is derived from an EMBL/GenBank/DDBJ whole genome shotgun (WGS) entry which is preliminary data.</text>
</comment>
<evidence type="ECO:0000313" key="3">
    <source>
        <dbReference type="Proteomes" id="UP000240653"/>
    </source>
</evidence>
<feature type="transmembrane region" description="Helical" evidence="1">
    <location>
        <begin position="68"/>
        <end position="90"/>
    </location>
</feature>
<organism evidence="2 3">
    <name type="scientific">Pseudaminobacter soli</name>
    <name type="common">ex Li et al. 2025</name>
    <dbReference type="NCBI Taxonomy" id="1295366"/>
    <lineage>
        <taxon>Bacteria</taxon>
        <taxon>Pseudomonadati</taxon>
        <taxon>Pseudomonadota</taxon>
        <taxon>Alphaproteobacteria</taxon>
        <taxon>Hyphomicrobiales</taxon>
        <taxon>Phyllobacteriaceae</taxon>
        <taxon>Pseudaminobacter</taxon>
    </lineage>
</organism>